<keyword evidence="4" id="KW-0067">ATP-binding</keyword>
<reference evidence="6 7" key="1">
    <citation type="submission" date="2017-02" db="EMBL/GenBank/DDBJ databases">
        <authorList>
            <person name="Peterson S.W."/>
        </authorList>
    </citation>
    <scope>NUCLEOTIDE SEQUENCE [LARGE SCALE GENOMIC DNA]</scope>
    <source>
        <strain evidence="6 7">ATCC 35992</strain>
    </source>
</reference>
<dbReference type="Gene3D" id="1.10.3710.10">
    <property type="entry name" value="DNA polymerase III clamp loader subunits, C-terminal domain"/>
    <property type="match status" value="1"/>
</dbReference>
<dbReference type="GO" id="GO:0000731">
    <property type="term" value="P:DNA synthesis involved in DNA repair"/>
    <property type="evidence" value="ECO:0007669"/>
    <property type="project" value="TreeGrafter"/>
</dbReference>
<sequence>MDLFDYMKEDTLESEAPLAGRIRPKTLDEVVGQEHILGKDKLLYRAIMADKLGSIIFYGPPGTGKTTLAKVIANTTSANFVQLNATVAGKKDMQEVIDEAKKTLGMYGKKTILFIDEIHRFNKGQQDYLLPYVEDGTVILIGATTENPFFEVNGALISRSRIFELKPLSKENIKEIVKRAITDKERGLGNFKAVIDDEALEFLATLCQGDARSALNAIELGVLTTTRGDDEIIHITKDVISECIQKRIVRYDKTGDNHYDIISAFIKSMRGSDPDAVIFYLAKMLYAGESIEFIARRIMICAAEDVGLADPKALEIAVSCAEAVHQLGMPEARIPLAEAALYVACAPKSNSAICAIDKALSYVKSEDTGEVPNHLRDAHYGGAAKLGHGLDYKYAHDFDKHYVKQQYLPDKVLGEKFYNPGDNGYEKDIQDYFKWINSDK</sequence>
<name>A0A1T4V3T1_9FIRM</name>
<dbReference type="PANTHER" id="PTHR13779">
    <property type="entry name" value="WERNER HELICASE-INTERACTING PROTEIN 1 FAMILY MEMBER"/>
    <property type="match status" value="1"/>
</dbReference>
<dbReference type="InterPro" id="IPR027417">
    <property type="entry name" value="P-loop_NTPase"/>
</dbReference>
<dbReference type="FunFam" id="1.20.272.10:FF:000001">
    <property type="entry name" value="Putative AAA family ATPase"/>
    <property type="match status" value="1"/>
</dbReference>
<dbReference type="Pfam" id="PF00004">
    <property type="entry name" value="AAA"/>
    <property type="match status" value="1"/>
</dbReference>
<dbReference type="OrthoDB" id="9778364at2"/>
<dbReference type="GO" id="GO:0006261">
    <property type="term" value="P:DNA-templated DNA replication"/>
    <property type="evidence" value="ECO:0007669"/>
    <property type="project" value="TreeGrafter"/>
</dbReference>
<dbReference type="GO" id="GO:0003677">
    <property type="term" value="F:DNA binding"/>
    <property type="evidence" value="ECO:0007669"/>
    <property type="project" value="InterPro"/>
</dbReference>
<dbReference type="FunFam" id="1.10.3710.10:FF:000003">
    <property type="entry name" value="ATPase, AAA family protein"/>
    <property type="match status" value="1"/>
</dbReference>
<dbReference type="InterPro" id="IPR008921">
    <property type="entry name" value="DNA_pol3_clamp-load_cplx_C"/>
</dbReference>
<dbReference type="RefSeq" id="WP_078764934.1">
    <property type="nucleotide sequence ID" value="NZ_FUXZ01000002.1"/>
</dbReference>
<accession>A0A1T4V3T1</accession>
<dbReference type="Pfam" id="PF16193">
    <property type="entry name" value="AAA_assoc_2"/>
    <property type="match status" value="1"/>
</dbReference>
<gene>
    <name evidence="6" type="ORF">SAMN02745111_00033</name>
</gene>
<dbReference type="Gene3D" id="1.10.8.60">
    <property type="match status" value="1"/>
</dbReference>
<evidence type="ECO:0000313" key="6">
    <source>
        <dbReference type="EMBL" id="SKA59605.1"/>
    </source>
</evidence>
<evidence type="ECO:0000256" key="3">
    <source>
        <dbReference type="ARBA" id="ARBA00022741"/>
    </source>
</evidence>
<evidence type="ECO:0000259" key="5">
    <source>
        <dbReference type="SMART" id="SM00382"/>
    </source>
</evidence>
<dbReference type="Gene3D" id="1.20.272.10">
    <property type="match status" value="1"/>
</dbReference>
<dbReference type="SMART" id="SM00382">
    <property type="entry name" value="AAA"/>
    <property type="match status" value="1"/>
</dbReference>
<dbReference type="STRING" id="39495.SAMN02745111_00033"/>
<dbReference type="GO" id="GO:0016887">
    <property type="term" value="F:ATP hydrolysis activity"/>
    <property type="evidence" value="ECO:0007669"/>
    <property type="project" value="InterPro"/>
</dbReference>
<dbReference type="EMBL" id="FUXZ01000002">
    <property type="protein sequence ID" value="SKA59605.1"/>
    <property type="molecule type" value="Genomic_DNA"/>
</dbReference>
<evidence type="ECO:0000256" key="4">
    <source>
        <dbReference type="ARBA" id="ARBA00022840"/>
    </source>
</evidence>
<keyword evidence="3" id="KW-0547">Nucleotide-binding</keyword>
<evidence type="ECO:0000256" key="2">
    <source>
        <dbReference type="ARBA" id="ARBA00020776"/>
    </source>
</evidence>
<dbReference type="SUPFAM" id="SSF48019">
    <property type="entry name" value="post-AAA+ oligomerization domain-like"/>
    <property type="match status" value="1"/>
</dbReference>
<dbReference type="GO" id="GO:0017116">
    <property type="term" value="F:single-stranded DNA helicase activity"/>
    <property type="evidence" value="ECO:0007669"/>
    <property type="project" value="TreeGrafter"/>
</dbReference>
<proteinExistence type="inferred from homology"/>
<keyword evidence="7" id="KW-1185">Reference proteome</keyword>
<organism evidence="6 7">
    <name type="scientific">Eubacterium uniforme</name>
    <dbReference type="NCBI Taxonomy" id="39495"/>
    <lineage>
        <taxon>Bacteria</taxon>
        <taxon>Bacillati</taxon>
        <taxon>Bacillota</taxon>
        <taxon>Clostridia</taxon>
        <taxon>Eubacteriales</taxon>
        <taxon>Eubacteriaceae</taxon>
        <taxon>Eubacterium</taxon>
    </lineage>
</organism>
<dbReference type="InterPro" id="IPR051314">
    <property type="entry name" value="AAA_ATPase_RarA/MGS1/WRNIP1"/>
</dbReference>
<dbReference type="SUPFAM" id="SSF52540">
    <property type="entry name" value="P-loop containing nucleoside triphosphate hydrolases"/>
    <property type="match status" value="1"/>
</dbReference>
<dbReference type="GO" id="GO:0005524">
    <property type="term" value="F:ATP binding"/>
    <property type="evidence" value="ECO:0007669"/>
    <property type="project" value="UniProtKB-KW"/>
</dbReference>
<dbReference type="FunFam" id="3.40.50.300:FF:000345">
    <property type="entry name" value="AAA family ATPase"/>
    <property type="match status" value="1"/>
</dbReference>
<dbReference type="FunFam" id="1.10.8.60:FF:000029">
    <property type="entry name" value="Replication-associated recombination protein A"/>
    <property type="match status" value="1"/>
</dbReference>
<dbReference type="InterPro" id="IPR003593">
    <property type="entry name" value="AAA+_ATPase"/>
</dbReference>
<dbReference type="InterPro" id="IPR021886">
    <property type="entry name" value="MgsA_C"/>
</dbReference>
<comment type="similarity">
    <text evidence="1">Belongs to the AAA ATPase family. RarA/MGS1/WRNIP1 subfamily.</text>
</comment>
<evidence type="ECO:0000313" key="7">
    <source>
        <dbReference type="Proteomes" id="UP000190814"/>
    </source>
</evidence>
<dbReference type="InterPro" id="IPR003959">
    <property type="entry name" value="ATPase_AAA_core"/>
</dbReference>
<protein>
    <recommendedName>
        <fullName evidence="2">Replication-associated recombination protein A</fullName>
    </recommendedName>
</protein>
<dbReference type="AlphaFoldDB" id="A0A1T4V3T1"/>
<dbReference type="CDD" id="cd00009">
    <property type="entry name" value="AAA"/>
    <property type="match status" value="1"/>
</dbReference>
<dbReference type="Gene3D" id="3.40.50.300">
    <property type="entry name" value="P-loop containing nucleotide triphosphate hydrolases"/>
    <property type="match status" value="1"/>
</dbReference>
<evidence type="ECO:0000256" key="1">
    <source>
        <dbReference type="ARBA" id="ARBA00008959"/>
    </source>
</evidence>
<dbReference type="InterPro" id="IPR032423">
    <property type="entry name" value="AAA_assoc_2"/>
</dbReference>
<dbReference type="CDD" id="cd18139">
    <property type="entry name" value="HLD_clamp_RarA"/>
    <property type="match status" value="1"/>
</dbReference>
<dbReference type="Proteomes" id="UP000190814">
    <property type="component" value="Unassembled WGS sequence"/>
</dbReference>
<dbReference type="GO" id="GO:0008047">
    <property type="term" value="F:enzyme activator activity"/>
    <property type="evidence" value="ECO:0007669"/>
    <property type="project" value="TreeGrafter"/>
</dbReference>
<feature type="domain" description="AAA+ ATPase" evidence="5">
    <location>
        <begin position="51"/>
        <end position="168"/>
    </location>
</feature>
<dbReference type="Pfam" id="PF12002">
    <property type="entry name" value="MgsA_C"/>
    <property type="match status" value="1"/>
</dbReference>
<dbReference type="PANTHER" id="PTHR13779:SF7">
    <property type="entry name" value="ATPASE WRNIP1"/>
    <property type="match status" value="1"/>
</dbReference>